<feature type="binding site" evidence="4">
    <location>
        <position position="64"/>
    </location>
    <ligand>
        <name>Zn(2+)</name>
        <dbReference type="ChEBI" id="CHEBI:29105"/>
        <label>1</label>
        <note>catalytic</note>
    </ligand>
</feature>
<keyword evidence="1 4" id="KW-0862">Zinc</keyword>
<comment type="cofactor">
    <cofactor evidence="1 4">
        <name>Zn(2+)</name>
        <dbReference type="ChEBI" id="CHEBI:29105"/>
    </cofactor>
    <text evidence="1 4">Binds 2 Zn(2+) ions per subunit.</text>
</comment>
<keyword evidence="1 7" id="KW-0378">Hydrolase</keyword>
<proteinExistence type="inferred from homology"/>
<dbReference type="GO" id="GO:0008237">
    <property type="term" value="F:metallopeptidase activity"/>
    <property type="evidence" value="ECO:0007669"/>
    <property type="project" value="UniProtKB-KW"/>
</dbReference>
<feature type="binding site" evidence="3">
    <location>
        <begin position="69"/>
        <end position="71"/>
    </location>
    <ligand>
        <name>substrate</name>
    </ligand>
</feature>
<dbReference type="Pfam" id="PF01979">
    <property type="entry name" value="Amidohydro_1"/>
    <property type="match status" value="1"/>
</dbReference>
<dbReference type="GO" id="GO:0008798">
    <property type="term" value="F:beta-aspartyl-peptidase activity"/>
    <property type="evidence" value="ECO:0007669"/>
    <property type="project" value="InterPro"/>
</dbReference>
<dbReference type="Proteomes" id="UP001055437">
    <property type="component" value="Chromosome"/>
</dbReference>
<dbReference type="Gene3D" id="2.30.40.10">
    <property type="entry name" value="Urease, subunit C, domain 1"/>
    <property type="match status" value="1"/>
</dbReference>
<dbReference type="GeneID" id="303560861"/>
<sequence>MITIIKGIKIYAPDYRGIKDVVVLGDKIEDIFDDIQIPEKFVEIDVIDGRNKILFPGFIDCHVHIIGGGGEGGFKTRTPEIPFTELTKAGITTVVGCIGTDGVCRNMRSLIAKAKALEEEGITTFCYTGSYEIPVKTITESIKGDLMMVDKVIGVGEVALSDNRSSQATFNEFVNTVAQARVGGLLSGKAGIVNVHLGDGARKLDYLFSLIEETEIPPTQLLPTHINRSRKLFKVGEEYVKKGGFIDLTTSSDPRFLEPGELRASDGLKELLNNGLDIEHITFSSDGNGSMPIFDVNGHLTGLGICKVSTLYGEVKESIKTHNIKIEDAIRVITSNVAKVLKLHNKGTIEKGKDADLVLVDENTLEIDKVFAKGKLMVNNGEAIIKGTFEH</sequence>
<evidence type="ECO:0000313" key="6">
    <source>
        <dbReference type="EMBL" id="AYE34595.1"/>
    </source>
</evidence>
<dbReference type="NCBIfam" id="TIGR01975">
    <property type="entry name" value="isoAsp_dipep"/>
    <property type="match status" value="1"/>
</dbReference>
<dbReference type="EC" id="3.4.19.-" evidence="1"/>
<reference evidence="6 8" key="1">
    <citation type="submission" date="2017-09" db="EMBL/GenBank/DDBJ databases">
        <authorList>
            <person name="Thomas P."/>
            <person name="Seyboldt C."/>
        </authorList>
    </citation>
    <scope>NUCLEOTIDE SEQUENCE [LARGE SCALE GENOMIC DNA]</scope>
    <source>
        <strain evidence="6 8">DSM 7534</strain>
    </source>
</reference>
<feature type="binding site" evidence="4">
    <location>
        <position position="286"/>
    </location>
    <ligand>
        <name>Zn(2+)</name>
        <dbReference type="ChEBI" id="CHEBI:29105"/>
        <label>1</label>
        <note>catalytic</note>
    </ligand>
</feature>
<reference evidence="7" key="2">
    <citation type="submission" date="2022-06" db="EMBL/GenBank/DDBJ databases">
        <authorList>
            <person name="Holder M.E."/>
            <person name="Ajami N.J."/>
            <person name="Petrosino J.F."/>
        </authorList>
    </citation>
    <scope>NUCLEOTIDE SEQUENCE</scope>
    <source>
        <strain evidence="7">RMA 8861</strain>
    </source>
</reference>
<dbReference type="AlphaFoldDB" id="A0A9N7JMB0"/>
<dbReference type="GO" id="GO:0005737">
    <property type="term" value="C:cytoplasm"/>
    <property type="evidence" value="ECO:0007669"/>
    <property type="project" value="UniProtKB-SubCell"/>
</dbReference>
<keyword evidence="1 4" id="KW-0479">Metal-binding</keyword>
<dbReference type="InterPro" id="IPR050378">
    <property type="entry name" value="Metallo-dep_Hydrolases_sf"/>
</dbReference>
<dbReference type="SUPFAM" id="SSF51556">
    <property type="entry name" value="Metallo-dependent hydrolases"/>
    <property type="match status" value="1"/>
</dbReference>
<dbReference type="SUPFAM" id="SSF51338">
    <property type="entry name" value="Composite domain of metallo-dependent hydrolases"/>
    <property type="match status" value="1"/>
</dbReference>
<dbReference type="InterPro" id="IPR010229">
    <property type="entry name" value="Pept_M38_dipep"/>
</dbReference>
<dbReference type="PANTHER" id="PTHR11647:SF1">
    <property type="entry name" value="COLLAPSIN RESPONSE MEDIATOR PROTEIN"/>
    <property type="match status" value="1"/>
</dbReference>
<organism evidence="6 8">
    <name type="scientific">Clostridium septicum</name>
    <dbReference type="NCBI Taxonomy" id="1504"/>
    <lineage>
        <taxon>Bacteria</taxon>
        <taxon>Bacillati</taxon>
        <taxon>Bacillota</taxon>
        <taxon>Clostridia</taxon>
        <taxon>Eubacteriales</taxon>
        <taxon>Clostridiaceae</taxon>
        <taxon>Clostridium</taxon>
    </lineage>
</organism>
<evidence type="ECO:0000256" key="3">
    <source>
        <dbReference type="PIRSR" id="PIRSR001238-2"/>
    </source>
</evidence>
<dbReference type="EMBL" id="CP099799">
    <property type="protein sequence ID" value="USS01186.1"/>
    <property type="molecule type" value="Genomic_DNA"/>
</dbReference>
<comment type="subcellular location">
    <subcellularLocation>
        <location evidence="1">Cytoplasm</location>
    </subcellularLocation>
</comment>
<feature type="binding site" evidence="3">
    <location>
        <position position="131"/>
    </location>
    <ligand>
        <name>substrate</name>
    </ligand>
</feature>
<evidence type="ECO:0000313" key="7">
    <source>
        <dbReference type="EMBL" id="USS01186.1"/>
    </source>
</evidence>
<comment type="similarity">
    <text evidence="1">Belongs to the peptidase M38 family.</text>
</comment>
<evidence type="ECO:0000256" key="1">
    <source>
        <dbReference type="PIRNR" id="PIRNR001238"/>
    </source>
</evidence>
<dbReference type="PIRSF" id="PIRSF001238">
    <property type="entry name" value="IadA"/>
    <property type="match status" value="1"/>
</dbReference>
<feature type="active site" description="Proton acceptor" evidence="2">
    <location>
        <position position="286"/>
    </location>
</feature>
<dbReference type="GO" id="GO:0016810">
    <property type="term" value="F:hydrolase activity, acting on carbon-nitrogen (but not peptide) bonds"/>
    <property type="evidence" value="ECO:0007669"/>
    <property type="project" value="InterPro"/>
</dbReference>
<feature type="binding site" evidence="3">
    <location>
        <position position="290"/>
    </location>
    <ligand>
        <name>substrate</name>
    </ligand>
</feature>
<gene>
    <name evidence="6" type="primary">iadA</name>
    <name evidence="6" type="ORF">CP523_09245</name>
    <name evidence="7" type="ORF">NH397_01580</name>
</gene>
<dbReference type="GO" id="GO:0046872">
    <property type="term" value="F:metal ion binding"/>
    <property type="evidence" value="ECO:0007669"/>
    <property type="project" value="UniProtKB-KW"/>
</dbReference>
<dbReference type="RefSeq" id="WP_066678320.1">
    <property type="nucleotide sequence ID" value="NZ_CABMIZ010000041.1"/>
</dbReference>
<feature type="binding site" evidence="4">
    <location>
        <position position="225"/>
    </location>
    <ligand>
        <name>Zn(2+)</name>
        <dbReference type="ChEBI" id="CHEBI:29105"/>
        <label>2</label>
        <note>catalytic</note>
    </ligand>
</feature>
<dbReference type="GO" id="GO:0006508">
    <property type="term" value="P:proteolysis"/>
    <property type="evidence" value="ECO:0007669"/>
    <property type="project" value="UniProtKB-KW"/>
</dbReference>
<feature type="binding site" evidence="4">
    <location>
        <position position="196"/>
    </location>
    <ligand>
        <name>Zn(2+)</name>
        <dbReference type="ChEBI" id="CHEBI:29105"/>
        <label>2</label>
        <note>catalytic</note>
    </ligand>
</feature>
<dbReference type="OrthoDB" id="9775607at2"/>
<name>A0A9N7JMB0_CLOSE</name>
<accession>A0A9N7JMB0</accession>
<dbReference type="InterPro" id="IPR032466">
    <property type="entry name" value="Metal_Hydrolase"/>
</dbReference>
<feature type="binding site" evidence="3">
    <location>
        <position position="164"/>
    </location>
    <ligand>
        <name>substrate</name>
    </ligand>
</feature>
<keyword evidence="1" id="KW-0482">Metalloprotease</keyword>
<dbReference type="EMBL" id="CP023671">
    <property type="protein sequence ID" value="AYE34595.1"/>
    <property type="molecule type" value="Genomic_DNA"/>
</dbReference>
<evidence type="ECO:0000256" key="2">
    <source>
        <dbReference type="PIRSR" id="PIRSR001238-1"/>
    </source>
</evidence>
<feature type="binding site" evidence="3">
    <location>
        <position position="228"/>
    </location>
    <ligand>
        <name>substrate</name>
    </ligand>
</feature>
<keyword evidence="9" id="KW-1185">Reference proteome</keyword>
<dbReference type="InterPro" id="IPR011059">
    <property type="entry name" value="Metal-dep_hydrolase_composite"/>
</dbReference>
<evidence type="ECO:0000313" key="9">
    <source>
        <dbReference type="Proteomes" id="UP001055437"/>
    </source>
</evidence>
<evidence type="ECO:0000256" key="4">
    <source>
        <dbReference type="PIRSR" id="PIRSR001238-3"/>
    </source>
</evidence>
<evidence type="ECO:0000313" key="8">
    <source>
        <dbReference type="Proteomes" id="UP000280586"/>
    </source>
</evidence>
<protein>
    <recommendedName>
        <fullName evidence="1">Isoaspartyl dipeptidase</fullName>
        <ecNumber evidence="1">3.4.19.-</ecNumber>
    </recommendedName>
</protein>
<dbReference type="KEGG" id="csep:CP523_09245"/>
<evidence type="ECO:0000259" key="5">
    <source>
        <dbReference type="Pfam" id="PF01979"/>
    </source>
</evidence>
<keyword evidence="1" id="KW-0645">Protease</keyword>
<feature type="binding site" evidence="4">
    <location>
        <position position="62"/>
    </location>
    <ligand>
        <name>Zn(2+)</name>
        <dbReference type="ChEBI" id="CHEBI:29105"/>
        <label>1</label>
        <note>catalytic</note>
    </ligand>
</feature>
<feature type="domain" description="Amidohydrolase-related" evidence="5">
    <location>
        <begin position="267"/>
        <end position="376"/>
    </location>
</feature>
<dbReference type="Proteomes" id="UP000280586">
    <property type="component" value="Chromosome"/>
</dbReference>
<comment type="PTM">
    <text evidence="1">Carboxylation allows a single lysine to coordinate two zinc ions.</text>
</comment>
<feature type="binding site" evidence="3">
    <location>
        <position position="100"/>
    </location>
    <ligand>
        <name>substrate</name>
    </ligand>
</feature>
<comment type="function">
    <text evidence="1">Catalyzes the hydrolytic cleavage of a subset of L-isoaspartyl (L-beta-aspartyl) dipeptides. Used to degrade proteins damaged by L-isoaspartyl residues formation.</text>
</comment>
<dbReference type="PANTHER" id="PTHR11647">
    <property type="entry name" value="HYDRANTOINASE/DIHYDROPYRIMIDINASE FAMILY MEMBER"/>
    <property type="match status" value="1"/>
</dbReference>
<dbReference type="InterPro" id="IPR006680">
    <property type="entry name" value="Amidohydro-rel"/>
</dbReference>
<dbReference type="Gene3D" id="3.20.20.140">
    <property type="entry name" value="Metal-dependent hydrolases"/>
    <property type="match status" value="1"/>
</dbReference>